<dbReference type="Proteomes" id="UP000663937">
    <property type="component" value="Chromosome"/>
</dbReference>
<dbReference type="PANTHER" id="PTHR43841:SF1">
    <property type="entry name" value="3-HYDROXYACYL-THIOESTER DEHYDRATASE X"/>
    <property type="match status" value="1"/>
</dbReference>
<reference evidence="4" key="1">
    <citation type="submission" date="2021-03" db="EMBL/GenBank/DDBJ databases">
        <title>Pengzhenrongella sicca gen. nov., sp. nov., a new member of suborder Micrococcineae isolated from High-Arctic tundra soil.</title>
        <authorList>
            <person name="Peng F."/>
        </authorList>
    </citation>
    <scope>NUCLEOTIDE SEQUENCE</scope>
    <source>
        <strain evidence="4">LRZ-2</strain>
    </source>
</reference>
<proteinExistence type="inferred from homology"/>
<dbReference type="InterPro" id="IPR002539">
    <property type="entry name" value="MaoC-like_dom"/>
</dbReference>
<feature type="region of interest" description="Disordered" evidence="2">
    <location>
        <begin position="160"/>
        <end position="191"/>
    </location>
</feature>
<dbReference type="SUPFAM" id="SSF54637">
    <property type="entry name" value="Thioesterase/thiol ester dehydrase-isomerase"/>
    <property type="match status" value="2"/>
</dbReference>
<evidence type="ECO:0000313" key="4">
    <source>
        <dbReference type="EMBL" id="QTE29641.1"/>
    </source>
</evidence>
<sequence length="315" mass="32694">MGGLYLRGAGRSVRLALGRRMGRPVGELASVSLVAAGVRADAGRLTAYQHLLGERASDELPAGFVHVLTFGLATALMVRADFPLPLAGLVHVANRIEQRRPVTLGEELEVRAHAQALRPHRRGTQVELVTEVHARGDDAYAWRGVSTYLARGLHLPGAPTDDVPSARASAGAARPARPTAAADASTSPVPTGQWRLAADVGRRYAAVSGDCNPIHLSALSARALGFPRAIAHGMYTAGRALASVGSARTDAFTWTVEFGAPVLLPATVLVRIAPDGPDGAFAYAGWNPRSGRTHLTGAVLPAGVPGSAAVAQFAG</sequence>
<name>A0A8A4ZE06_9MICO</name>
<evidence type="ECO:0000256" key="2">
    <source>
        <dbReference type="SAM" id="MobiDB-lite"/>
    </source>
</evidence>
<dbReference type="Pfam" id="PF01575">
    <property type="entry name" value="MaoC_dehydratas"/>
    <property type="match status" value="1"/>
</dbReference>
<gene>
    <name evidence="4" type="ORF">J4E96_00835</name>
</gene>
<dbReference type="AlphaFoldDB" id="A0A8A4ZE06"/>
<comment type="similarity">
    <text evidence="1">Belongs to the enoyl-CoA hydratase/isomerase family.</text>
</comment>
<dbReference type="GO" id="GO:0005835">
    <property type="term" value="C:fatty acid synthase complex"/>
    <property type="evidence" value="ECO:0007669"/>
    <property type="project" value="InterPro"/>
</dbReference>
<dbReference type="Gene3D" id="3.10.129.10">
    <property type="entry name" value="Hotdog Thioesterase"/>
    <property type="match status" value="1"/>
</dbReference>
<dbReference type="PANTHER" id="PTHR43841">
    <property type="entry name" value="3-HYDROXYACYL-THIOESTER DEHYDRATASE HTDX-RELATED"/>
    <property type="match status" value="1"/>
</dbReference>
<keyword evidence="5" id="KW-1185">Reference proteome</keyword>
<dbReference type="InterPro" id="IPR003965">
    <property type="entry name" value="Fatty_acid_synthase"/>
</dbReference>
<dbReference type="KEGG" id="psic:J4E96_00835"/>
<feature type="compositionally biased region" description="Low complexity" evidence="2">
    <location>
        <begin position="165"/>
        <end position="191"/>
    </location>
</feature>
<dbReference type="GO" id="GO:0006633">
    <property type="term" value="P:fatty acid biosynthetic process"/>
    <property type="evidence" value="ECO:0007669"/>
    <property type="project" value="InterPro"/>
</dbReference>
<organism evidence="4 5">
    <name type="scientific">Pengzhenrongella sicca</name>
    <dbReference type="NCBI Taxonomy" id="2819238"/>
    <lineage>
        <taxon>Bacteria</taxon>
        <taxon>Bacillati</taxon>
        <taxon>Actinomycetota</taxon>
        <taxon>Actinomycetes</taxon>
        <taxon>Micrococcales</taxon>
        <taxon>Pengzhenrongella</taxon>
    </lineage>
</organism>
<evidence type="ECO:0000313" key="5">
    <source>
        <dbReference type="Proteomes" id="UP000663937"/>
    </source>
</evidence>
<dbReference type="PRINTS" id="PR01483">
    <property type="entry name" value="FASYNTHASE"/>
</dbReference>
<feature type="domain" description="MaoC-like" evidence="3">
    <location>
        <begin position="202"/>
        <end position="273"/>
    </location>
</feature>
<evidence type="ECO:0000256" key="1">
    <source>
        <dbReference type="ARBA" id="ARBA00005254"/>
    </source>
</evidence>
<accession>A0A8A4ZE06</accession>
<dbReference type="InterPro" id="IPR029069">
    <property type="entry name" value="HotDog_dom_sf"/>
</dbReference>
<dbReference type="EMBL" id="CP071868">
    <property type="protein sequence ID" value="QTE29641.1"/>
    <property type="molecule type" value="Genomic_DNA"/>
</dbReference>
<dbReference type="GO" id="GO:0004312">
    <property type="term" value="F:fatty acid synthase activity"/>
    <property type="evidence" value="ECO:0007669"/>
    <property type="project" value="InterPro"/>
</dbReference>
<protein>
    <recommendedName>
        <fullName evidence="3">MaoC-like domain-containing protein</fullName>
    </recommendedName>
</protein>
<evidence type="ECO:0000259" key="3">
    <source>
        <dbReference type="Pfam" id="PF01575"/>
    </source>
</evidence>